<reference evidence="2 3" key="1">
    <citation type="submission" date="2017-11" db="EMBL/GenBank/DDBJ databases">
        <title>Infants hospitalized years apart are colonized by the same room-sourced microbial strains.</title>
        <authorList>
            <person name="Brooks B."/>
            <person name="Olm M.R."/>
            <person name="Firek B.A."/>
            <person name="Baker R."/>
            <person name="Thomas B.C."/>
            <person name="Morowitz M.J."/>
            <person name="Banfield J.F."/>
        </authorList>
    </citation>
    <scope>NUCLEOTIDE SEQUENCE [LARGE SCALE GENOMIC DNA]</scope>
    <source>
        <strain evidence="2">S2_009_000_R2_76</strain>
    </source>
</reference>
<feature type="transmembrane region" description="Helical" evidence="1">
    <location>
        <begin position="38"/>
        <end position="57"/>
    </location>
</feature>
<evidence type="ECO:0000313" key="3">
    <source>
        <dbReference type="Proteomes" id="UP000249645"/>
    </source>
</evidence>
<dbReference type="AlphaFoldDB" id="A0A2W5G961"/>
<name>A0A2W5G961_9SPHI</name>
<protein>
    <submittedName>
        <fullName evidence="2">Uncharacterized protein</fullName>
    </submittedName>
</protein>
<dbReference type="EMBL" id="QFOI01000732">
    <property type="protein sequence ID" value="PZP38649.1"/>
    <property type="molecule type" value="Genomic_DNA"/>
</dbReference>
<comment type="caution">
    <text evidence="2">The sequence shown here is derived from an EMBL/GenBank/DDBJ whole genome shotgun (WGS) entry which is preliminary data.</text>
</comment>
<keyword evidence="1" id="KW-0812">Transmembrane</keyword>
<evidence type="ECO:0000313" key="2">
    <source>
        <dbReference type="EMBL" id="PZP38649.1"/>
    </source>
</evidence>
<proteinExistence type="predicted"/>
<organism evidence="2 3">
    <name type="scientific">Pseudopedobacter saltans</name>
    <dbReference type="NCBI Taxonomy" id="151895"/>
    <lineage>
        <taxon>Bacteria</taxon>
        <taxon>Pseudomonadati</taxon>
        <taxon>Bacteroidota</taxon>
        <taxon>Sphingobacteriia</taxon>
        <taxon>Sphingobacteriales</taxon>
        <taxon>Sphingobacteriaceae</taxon>
        <taxon>Pseudopedobacter</taxon>
    </lineage>
</organism>
<keyword evidence="1" id="KW-1133">Transmembrane helix</keyword>
<accession>A0A2W5G961</accession>
<gene>
    <name evidence="2" type="ORF">DI598_20525</name>
</gene>
<sequence length="59" mass="6704">MQFTWLVLQGPYGLIALFGDDKVFTDKLDSLFGSHNKLLGSACYYFFIGNIGFSIWFSI</sequence>
<evidence type="ECO:0000256" key="1">
    <source>
        <dbReference type="SAM" id="Phobius"/>
    </source>
</evidence>
<keyword evidence="1" id="KW-0472">Membrane</keyword>
<dbReference type="Proteomes" id="UP000249645">
    <property type="component" value="Unassembled WGS sequence"/>
</dbReference>